<gene>
    <name evidence="1" type="ORF">UFOVP1636_352</name>
</gene>
<accession>A0A6J5T136</accession>
<reference evidence="1" key="1">
    <citation type="submission" date="2020-05" db="EMBL/GenBank/DDBJ databases">
        <authorList>
            <person name="Chiriac C."/>
            <person name="Salcher M."/>
            <person name="Ghai R."/>
            <person name="Kavagutti S V."/>
        </authorList>
    </citation>
    <scope>NUCLEOTIDE SEQUENCE</scope>
</reference>
<sequence length="98" mass="11835">MNLEDQILTKIANKMRVAIDEAVMEPWKYKPNFKIYDESVVDGEIWYTVGCFDDTSEWLRSQDHKLWYEHIVTQMESGYYNTFDVHEKLYTMLALKWT</sequence>
<evidence type="ECO:0000313" key="1">
    <source>
        <dbReference type="EMBL" id="CAB4221532.1"/>
    </source>
</evidence>
<protein>
    <submittedName>
        <fullName evidence="1">Uncharacterized protein</fullName>
    </submittedName>
</protein>
<dbReference type="EMBL" id="LR797503">
    <property type="protein sequence ID" value="CAB4221532.1"/>
    <property type="molecule type" value="Genomic_DNA"/>
</dbReference>
<proteinExistence type="predicted"/>
<name>A0A6J5T136_9CAUD</name>
<organism evidence="1">
    <name type="scientific">uncultured Caudovirales phage</name>
    <dbReference type="NCBI Taxonomy" id="2100421"/>
    <lineage>
        <taxon>Viruses</taxon>
        <taxon>Duplodnaviria</taxon>
        <taxon>Heunggongvirae</taxon>
        <taxon>Uroviricota</taxon>
        <taxon>Caudoviricetes</taxon>
        <taxon>Peduoviridae</taxon>
        <taxon>Maltschvirus</taxon>
        <taxon>Maltschvirus maltsch</taxon>
    </lineage>
</organism>